<dbReference type="AlphaFoldDB" id="A0A4Q2DQE4"/>
<dbReference type="PROSITE" id="PS51015">
    <property type="entry name" value="YDG"/>
    <property type="match status" value="1"/>
</dbReference>
<evidence type="ECO:0000313" key="4">
    <source>
        <dbReference type="EMBL" id="RXW21412.1"/>
    </source>
</evidence>
<keyword evidence="1 2" id="KW-0539">Nucleus</keyword>
<proteinExistence type="predicted"/>
<dbReference type="InterPro" id="IPR015947">
    <property type="entry name" value="PUA-like_sf"/>
</dbReference>
<dbReference type="EMBL" id="SDEE01000108">
    <property type="protein sequence ID" value="RXW21412.1"/>
    <property type="molecule type" value="Genomic_DNA"/>
</dbReference>
<dbReference type="PANTHER" id="PTHR14140:SF27">
    <property type="entry name" value="OS04G0289800 PROTEIN"/>
    <property type="match status" value="1"/>
</dbReference>
<dbReference type="InterPro" id="IPR036987">
    <property type="entry name" value="SRA-YDG_sf"/>
</dbReference>
<feature type="domain" description="YDG" evidence="3">
    <location>
        <begin position="55"/>
        <end position="112"/>
    </location>
</feature>
<dbReference type="STRING" id="2316362.A0A4Q2DQE4"/>
<protein>
    <recommendedName>
        <fullName evidence="3">YDG domain-containing protein</fullName>
    </recommendedName>
</protein>
<evidence type="ECO:0000256" key="2">
    <source>
        <dbReference type="PROSITE-ProRule" id="PRU00358"/>
    </source>
</evidence>
<dbReference type="Proteomes" id="UP000290288">
    <property type="component" value="Unassembled WGS sequence"/>
</dbReference>
<evidence type="ECO:0000313" key="5">
    <source>
        <dbReference type="Proteomes" id="UP000290288"/>
    </source>
</evidence>
<reference evidence="4 5" key="1">
    <citation type="submission" date="2019-01" db="EMBL/GenBank/DDBJ databases">
        <title>Draft genome sequence of Psathyrella aberdarensis IHI B618.</title>
        <authorList>
            <person name="Buettner E."/>
            <person name="Kellner H."/>
        </authorList>
    </citation>
    <scope>NUCLEOTIDE SEQUENCE [LARGE SCALE GENOMIC DNA]</scope>
    <source>
        <strain evidence="4 5">IHI B618</strain>
    </source>
</reference>
<comment type="subcellular location">
    <subcellularLocation>
        <location evidence="2">Nucleus</location>
    </subcellularLocation>
</comment>
<dbReference type="Gene3D" id="2.30.280.10">
    <property type="entry name" value="SRA-YDG"/>
    <property type="match status" value="1"/>
</dbReference>
<dbReference type="InterPro" id="IPR045134">
    <property type="entry name" value="UHRF1/2-like"/>
</dbReference>
<dbReference type="GO" id="GO:0044027">
    <property type="term" value="P:negative regulation of gene expression via chromosomal CpG island methylation"/>
    <property type="evidence" value="ECO:0007669"/>
    <property type="project" value="TreeGrafter"/>
</dbReference>
<dbReference type="GO" id="GO:0016567">
    <property type="term" value="P:protein ubiquitination"/>
    <property type="evidence" value="ECO:0007669"/>
    <property type="project" value="TreeGrafter"/>
</dbReference>
<accession>A0A4Q2DQE4</accession>
<dbReference type="Pfam" id="PF02182">
    <property type="entry name" value="SAD_SRA"/>
    <property type="match status" value="1"/>
</dbReference>
<dbReference type="GO" id="GO:0005634">
    <property type="term" value="C:nucleus"/>
    <property type="evidence" value="ECO:0007669"/>
    <property type="project" value="UniProtKB-SubCell"/>
</dbReference>
<evidence type="ECO:0000259" key="3">
    <source>
        <dbReference type="PROSITE" id="PS51015"/>
    </source>
</evidence>
<keyword evidence="5" id="KW-1185">Reference proteome</keyword>
<sequence>MAMERWYVASPHIFEARDRYLTTTTNRRKQLSQSAAYLSESNMLTSEANPTGRSGPIPGYPVGSTFSSRAACSKARVHGPTFAGIHGSKAYGAYSICLSGGYEDNVDEGDFM</sequence>
<evidence type="ECO:0000256" key="1">
    <source>
        <dbReference type="ARBA" id="ARBA00023242"/>
    </source>
</evidence>
<organism evidence="4 5">
    <name type="scientific">Candolleomyces aberdarensis</name>
    <dbReference type="NCBI Taxonomy" id="2316362"/>
    <lineage>
        <taxon>Eukaryota</taxon>
        <taxon>Fungi</taxon>
        <taxon>Dikarya</taxon>
        <taxon>Basidiomycota</taxon>
        <taxon>Agaricomycotina</taxon>
        <taxon>Agaricomycetes</taxon>
        <taxon>Agaricomycetidae</taxon>
        <taxon>Agaricales</taxon>
        <taxon>Agaricineae</taxon>
        <taxon>Psathyrellaceae</taxon>
        <taxon>Candolleomyces</taxon>
    </lineage>
</organism>
<dbReference type="GO" id="GO:0061630">
    <property type="term" value="F:ubiquitin protein ligase activity"/>
    <property type="evidence" value="ECO:0007669"/>
    <property type="project" value="TreeGrafter"/>
</dbReference>
<dbReference type="OrthoDB" id="2270193at2759"/>
<gene>
    <name evidence="4" type="ORF">EST38_g4422</name>
</gene>
<comment type="caution">
    <text evidence="4">The sequence shown here is derived from an EMBL/GenBank/DDBJ whole genome shotgun (WGS) entry which is preliminary data.</text>
</comment>
<dbReference type="SUPFAM" id="SSF88697">
    <property type="entry name" value="PUA domain-like"/>
    <property type="match status" value="1"/>
</dbReference>
<dbReference type="PANTHER" id="PTHR14140">
    <property type="entry name" value="E3 UBIQUITIN-PROTEIN LIGASE UHRF-RELATED"/>
    <property type="match status" value="1"/>
</dbReference>
<name>A0A4Q2DQE4_9AGAR</name>
<dbReference type="InterPro" id="IPR003105">
    <property type="entry name" value="SRA_YDG"/>
</dbReference>